<proteinExistence type="predicted"/>
<keyword evidence="2" id="KW-1185">Reference proteome</keyword>
<evidence type="ECO:0000313" key="2">
    <source>
        <dbReference type="Proteomes" id="UP001054837"/>
    </source>
</evidence>
<organism evidence="1 2">
    <name type="scientific">Caerostris darwini</name>
    <dbReference type="NCBI Taxonomy" id="1538125"/>
    <lineage>
        <taxon>Eukaryota</taxon>
        <taxon>Metazoa</taxon>
        <taxon>Ecdysozoa</taxon>
        <taxon>Arthropoda</taxon>
        <taxon>Chelicerata</taxon>
        <taxon>Arachnida</taxon>
        <taxon>Araneae</taxon>
        <taxon>Araneomorphae</taxon>
        <taxon>Entelegynae</taxon>
        <taxon>Araneoidea</taxon>
        <taxon>Araneidae</taxon>
        <taxon>Caerostris</taxon>
    </lineage>
</organism>
<dbReference type="AlphaFoldDB" id="A0AAV4VQ16"/>
<gene>
    <name evidence="1" type="ORF">CDAR_219011</name>
</gene>
<protein>
    <submittedName>
        <fullName evidence="1">Uncharacterized protein</fullName>
    </submittedName>
</protein>
<dbReference type="Proteomes" id="UP001054837">
    <property type="component" value="Unassembled WGS sequence"/>
</dbReference>
<comment type="caution">
    <text evidence="1">The sequence shown here is derived from an EMBL/GenBank/DDBJ whole genome shotgun (WGS) entry which is preliminary data.</text>
</comment>
<name>A0AAV4VQ16_9ARAC</name>
<evidence type="ECO:0000313" key="1">
    <source>
        <dbReference type="EMBL" id="GIY72218.1"/>
    </source>
</evidence>
<reference evidence="1 2" key="1">
    <citation type="submission" date="2021-06" db="EMBL/GenBank/DDBJ databases">
        <title>Caerostris darwini draft genome.</title>
        <authorList>
            <person name="Kono N."/>
            <person name="Arakawa K."/>
        </authorList>
    </citation>
    <scope>NUCLEOTIDE SEQUENCE [LARGE SCALE GENOMIC DNA]</scope>
</reference>
<dbReference type="EMBL" id="BPLQ01013462">
    <property type="protein sequence ID" value="GIY72218.1"/>
    <property type="molecule type" value="Genomic_DNA"/>
</dbReference>
<accession>A0AAV4VQ16</accession>
<sequence length="107" mass="12159">MKTRTVEEECVCVVRRTCNSYTTSGIQQAMDDRQEAFYGVRGVREKTHRHPGTLTIDAIQYVSVMIFIDGDQSKQSDSCSVCNCFKMIGFQVLPKFRGKNSKVLPQE</sequence>